<keyword evidence="14" id="KW-1185">Reference proteome</keyword>
<feature type="compositionally biased region" description="Basic and acidic residues" evidence="9">
    <location>
        <begin position="179"/>
        <end position="195"/>
    </location>
</feature>
<sequence length="215" mass="24042">MLEKIFLLLCFSSALANQLCKPDASDGYKVRISLKTALGDDAYVWNENEMFFFRSTLAFAMRTHVSGQRFEVSNIVVCNETPRVSFWFVVTSPQNLSQLIDKEHVEEAIRKSRSRINSAFLLTDNTLEFIGIHPTLAAPVEPVTPPWLIVFGVVMGAIAAGIVVYMVSTVVRKKRKKNEKTNGDDTDGETRVKTIESGRAADGVYNLSFADDERL</sequence>
<evidence type="ECO:0000256" key="5">
    <source>
        <dbReference type="ARBA" id="ARBA00022729"/>
    </source>
</evidence>
<evidence type="ECO:0000256" key="3">
    <source>
        <dbReference type="ARBA" id="ARBA00022553"/>
    </source>
</evidence>
<feature type="chain" id="PRO_5043563327" evidence="11">
    <location>
        <begin position="17"/>
        <end position="215"/>
    </location>
</feature>
<dbReference type="EMBL" id="JAGKHQ010000006">
    <property type="protein sequence ID" value="KAG7513680.1"/>
    <property type="molecule type" value="Genomic_DNA"/>
</dbReference>
<dbReference type="PANTHER" id="PTHR46884">
    <property type="entry name" value="COLLECTRIN"/>
    <property type="match status" value="1"/>
</dbReference>
<evidence type="ECO:0000256" key="4">
    <source>
        <dbReference type="ARBA" id="ARBA00022692"/>
    </source>
</evidence>
<evidence type="ECO:0000256" key="1">
    <source>
        <dbReference type="ARBA" id="ARBA00004251"/>
    </source>
</evidence>
<comment type="subcellular location">
    <subcellularLocation>
        <location evidence="1">Cell membrane</location>
        <topology evidence="1">Single-pass type I membrane protein</topology>
    </subcellularLocation>
</comment>
<dbReference type="GO" id="GO:0051957">
    <property type="term" value="P:positive regulation of amino acid transport"/>
    <property type="evidence" value="ECO:0007669"/>
    <property type="project" value="TreeGrafter"/>
</dbReference>
<dbReference type="GO" id="GO:0005886">
    <property type="term" value="C:plasma membrane"/>
    <property type="evidence" value="ECO:0007669"/>
    <property type="project" value="UniProtKB-SubCell"/>
</dbReference>
<accession>A0AAV6S9U3</accession>
<gene>
    <name evidence="13" type="ORF">JOB18_013804</name>
</gene>
<feature type="domain" description="Collectrin-like" evidence="12">
    <location>
        <begin position="24"/>
        <end position="215"/>
    </location>
</feature>
<dbReference type="PANTHER" id="PTHR46884:SF1">
    <property type="entry name" value="COLLECTRIN"/>
    <property type="match status" value="1"/>
</dbReference>
<evidence type="ECO:0000256" key="10">
    <source>
        <dbReference type="SAM" id="Phobius"/>
    </source>
</evidence>
<dbReference type="AlphaFoldDB" id="A0AAV6S9U3"/>
<keyword evidence="6 10" id="KW-1133">Transmembrane helix</keyword>
<dbReference type="InterPro" id="IPR031588">
    <property type="entry name" value="Collectrin_dom"/>
</dbReference>
<dbReference type="PROSITE" id="PS52010">
    <property type="entry name" value="COLLECTRIN_LIKE"/>
    <property type="match status" value="1"/>
</dbReference>
<organism evidence="13 14">
    <name type="scientific">Solea senegalensis</name>
    <name type="common">Senegalese sole</name>
    <dbReference type="NCBI Taxonomy" id="28829"/>
    <lineage>
        <taxon>Eukaryota</taxon>
        <taxon>Metazoa</taxon>
        <taxon>Chordata</taxon>
        <taxon>Craniata</taxon>
        <taxon>Vertebrata</taxon>
        <taxon>Euteleostomi</taxon>
        <taxon>Actinopterygii</taxon>
        <taxon>Neopterygii</taxon>
        <taxon>Teleostei</taxon>
        <taxon>Neoteleostei</taxon>
        <taxon>Acanthomorphata</taxon>
        <taxon>Carangaria</taxon>
        <taxon>Pleuronectiformes</taxon>
        <taxon>Pleuronectoidei</taxon>
        <taxon>Soleidae</taxon>
        <taxon>Solea</taxon>
    </lineage>
</organism>
<evidence type="ECO:0000256" key="6">
    <source>
        <dbReference type="ARBA" id="ARBA00022989"/>
    </source>
</evidence>
<keyword evidence="7 10" id="KW-0472">Membrane</keyword>
<feature type="transmembrane region" description="Helical" evidence="10">
    <location>
        <begin position="147"/>
        <end position="167"/>
    </location>
</feature>
<feature type="signal peptide" evidence="11">
    <location>
        <begin position="1"/>
        <end position="16"/>
    </location>
</feature>
<dbReference type="GO" id="GO:0070062">
    <property type="term" value="C:extracellular exosome"/>
    <property type="evidence" value="ECO:0007669"/>
    <property type="project" value="TreeGrafter"/>
</dbReference>
<evidence type="ECO:0000313" key="14">
    <source>
        <dbReference type="Proteomes" id="UP000693946"/>
    </source>
</evidence>
<evidence type="ECO:0000313" key="13">
    <source>
        <dbReference type="EMBL" id="KAG7513680.1"/>
    </source>
</evidence>
<keyword evidence="2" id="KW-1003">Cell membrane</keyword>
<evidence type="ECO:0000259" key="12">
    <source>
        <dbReference type="PROSITE" id="PS52010"/>
    </source>
</evidence>
<evidence type="ECO:0000256" key="7">
    <source>
        <dbReference type="ARBA" id="ARBA00023136"/>
    </source>
</evidence>
<evidence type="ECO:0000256" key="2">
    <source>
        <dbReference type="ARBA" id="ARBA00022475"/>
    </source>
</evidence>
<keyword evidence="4 10" id="KW-0812">Transmembrane</keyword>
<evidence type="ECO:0000256" key="11">
    <source>
        <dbReference type="SAM" id="SignalP"/>
    </source>
</evidence>
<keyword evidence="5 11" id="KW-0732">Signal</keyword>
<protein>
    <submittedName>
        <fullName evidence="13">Collectrin</fullName>
    </submittedName>
</protein>
<reference evidence="13 14" key="1">
    <citation type="journal article" date="2021" name="Sci. Rep.">
        <title>Chromosome anchoring in Senegalese sole (Solea senegalensis) reveals sex-associated markers and genome rearrangements in flatfish.</title>
        <authorList>
            <person name="Guerrero-Cozar I."/>
            <person name="Gomez-Garrido J."/>
            <person name="Berbel C."/>
            <person name="Martinez-Blanch J.F."/>
            <person name="Alioto T."/>
            <person name="Claros M.G."/>
            <person name="Gagnaire P.A."/>
            <person name="Manchado M."/>
        </authorList>
    </citation>
    <scope>NUCLEOTIDE SEQUENCE [LARGE SCALE GENOMIC DNA]</scope>
    <source>
        <strain evidence="13">Sse05_10M</strain>
    </source>
</reference>
<dbReference type="Pfam" id="PF16959">
    <property type="entry name" value="Collectrin"/>
    <property type="match status" value="1"/>
</dbReference>
<keyword evidence="8" id="KW-0325">Glycoprotein</keyword>
<evidence type="ECO:0000256" key="9">
    <source>
        <dbReference type="SAM" id="MobiDB-lite"/>
    </source>
</evidence>
<dbReference type="Proteomes" id="UP000693946">
    <property type="component" value="Linkage Group LG14"/>
</dbReference>
<evidence type="ECO:0000256" key="8">
    <source>
        <dbReference type="ARBA" id="ARBA00023180"/>
    </source>
</evidence>
<feature type="region of interest" description="Disordered" evidence="9">
    <location>
        <begin position="175"/>
        <end position="195"/>
    </location>
</feature>
<keyword evidence="3" id="KW-0597">Phosphoprotein</keyword>
<dbReference type="InterPro" id="IPR042944">
    <property type="entry name" value="Collectrin"/>
</dbReference>
<name>A0AAV6S9U3_SOLSE</name>
<proteinExistence type="predicted"/>
<comment type="caution">
    <text evidence="13">The sequence shown here is derived from an EMBL/GenBank/DDBJ whole genome shotgun (WGS) entry which is preliminary data.</text>
</comment>